<accession>A0ABN6E3A4</accession>
<keyword evidence="2" id="KW-1185">Reference proteome</keyword>
<evidence type="ECO:0000313" key="2">
    <source>
        <dbReference type="Proteomes" id="UP001319827"/>
    </source>
</evidence>
<dbReference type="Proteomes" id="UP001319827">
    <property type="component" value="Chromosome"/>
</dbReference>
<name>A0ABN6E3A4_9BACT</name>
<evidence type="ECO:0000313" key="1">
    <source>
        <dbReference type="EMBL" id="BCR06813.1"/>
    </source>
</evidence>
<gene>
    <name evidence="1" type="ORF">DESUT3_38820</name>
</gene>
<dbReference type="RefSeq" id="WP_221250193.1">
    <property type="nucleotide sequence ID" value="NZ_AP024355.1"/>
</dbReference>
<dbReference type="EMBL" id="AP024355">
    <property type="protein sequence ID" value="BCR06813.1"/>
    <property type="molecule type" value="Genomic_DNA"/>
</dbReference>
<reference evidence="1 2" key="2">
    <citation type="journal article" date="2021" name="Int. J. Syst. Evol. Microbiol.">
        <title>Isolation and Polyphasic Characterization of Desulfuromonas versatilis sp. Nov., an Electrogenic Bacteria Capable of Versatile Metabolism Isolated from a Graphene Oxide-Reducing Enrichment Culture.</title>
        <authorList>
            <person name="Xie L."/>
            <person name="Yoshida N."/>
            <person name="Ishii S."/>
            <person name="Meng L."/>
        </authorList>
    </citation>
    <scope>NUCLEOTIDE SEQUENCE [LARGE SCALE GENOMIC DNA]</scope>
    <source>
        <strain evidence="1 2">NIT-T3</strain>
    </source>
</reference>
<proteinExistence type="predicted"/>
<protein>
    <submittedName>
        <fullName evidence="1">Uncharacterized protein</fullName>
    </submittedName>
</protein>
<organism evidence="1 2">
    <name type="scientific">Desulfuromonas versatilis</name>
    <dbReference type="NCBI Taxonomy" id="2802975"/>
    <lineage>
        <taxon>Bacteria</taxon>
        <taxon>Pseudomonadati</taxon>
        <taxon>Thermodesulfobacteriota</taxon>
        <taxon>Desulfuromonadia</taxon>
        <taxon>Desulfuromonadales</taxon>
        <taxon>Desulfuromonadaceae</taxon>
        <taxon>Desulfuromonas</taxon>
    </lineage>
</organism>
<sequence length="71" mass="8354">MENLNHFGMMRLTYLQTRKPRLLLSMKRSGVLEKHLLNAQKSAAWEWEQLIFAGMEQEAADQFVLNEYILA</sequence>
<reference evidence="1 2" key="1">
    <citation type="journal article" date="2016" name="C (Basel)">
        <title>Selective Growth of and Electricity Production by Marine Exoelectrogenic Bacteria in Self-Aggregated Hydrogel of Microbially Reduced Graphene Oxide.</title>
        <authorList>
            <person name="Yoshida N."/>
            <person name="Goto Y."/>
            <person name="Miyata Y."/>
        </authorList>
    </citation>
    <scope>NUCLEOTIDE SEQUENCE [LARGE SCALE GENOMIC DNA]</scope>
    <source>
        <strain evidence="1 2">NIT-T3</strain>
    </source>
</reference>